<dbReference type="RefSeq" id="WP_193870430.1">
    <property type="nucleotide sequence ID" value="NZ_JADEWU010000043.1"/>
</dbReference>
<dbReference type="EMBL" id="JADEWU010000043">
    <property type="protein sequence ID" value="MBE9144938.1"/>
    <property type="molecule type" value="Genomic_DNA"/>
</dbReference>
<sequence length="103" mass="12377">MQLKNIIDAILDQRIWITDHADEEAAKDQLSFDEIYFSVMYGEIIETYPNNSPYPRCLIYGDTFSHEPVHSVWDYDVETKTATLVTVYRPDSQRWFNYKKRRY</sequence>
<evidence type="ECO:0000313" key="1">
    <source>
        <dbReference type="EMBL" id="MBE9144938.1"/>
    </source>
</evidence>
<gene>
    <name evidence="1" type="ORF">IQ236_17180</name>
</gene>
<comment type="caution">
    <text evidence="1">The sequence shown here is derived from an EMBL/GenBank/DDBJ whole genome shotgun (WGS) entry which is preliminary data.</text>
</comment>
<dbReference type="Pfam" id="PF14076">
    <property type="entry name" value="DUF4258"/>
    <property type="match status" value="1"/>
</dbReference>
<organism evidence="1 2">
    <name type="scientific">Planktothrix mougeotii LEGE 06226</name>
    <dbReference type="NCBI Taxonomy" id="1828728"/>
    <lineage>
        <taxon>Bacteria</taxon>
        <taxon>Bacillati</taxon>
        <taxon>Cyanobacteriota</taxon>
        <taxon>Cyanophyceae</taxon>
        <taxon>Oscillatoriophycideae</taxon>
        <taxon>Oscillatoriales</taxon>
        <taxon>Microcoleaceae</taxon>
        <taxon>Planktothrix</taxon>
    </lineage>
</organism>
<keyword evidence="2" id="KW-1185">Reference proteome</keyword>
<dbReference type="Proteomes" id="UP000640725">
    <property type="component" value="Unassembled WGS sequence"/>
</dbReference>
<evidence type="ECO:0000313" key="2">
    <source>
        <dbReference type="Proteomes" id="UP000640725"/>
    </source>
</evidence>
<reference evidence="1 2" key="1">
    <citation type="submission" date="2020-10" db="EMBL/GenBank/DDBJ databases">
        <authorList>
            <person name="Castelo-Branco R."/>
            <person name="Eusebio N."/>
            <person name="Adriana R."/>
            <person name="Vieira A."/>
            <person name="Brugerolle De Fraissinette N."/>
            <person name="Rezende De Castro R."/>
            <person name="Schneider M.P."/>
            <person name="Vasconcelos V."/>
            <person name="Leao P.N."/>
        </authorList>
    </citation>
    <scope>NUCLEOTIDE SEQUENCE [LARGE SCALE GENOMIC DNA]</scope>
    <source>
        <strain evidence="1 2">LEGE 06226</strain>
    </source>
</reference>
<name>A0ABR9UEP7_9CYAN</name>
<proteinExistence type="predicted"/>
<dbReference type="InterPro" id="IPR025354">
    <property type="entry name" value="DUF4258"/>
</dbReference>
<accession>A0ABR9UEP7</accession>
<protein>
    <submittedName>
        <fullName evidence="1">DUF4258 domain-containing protein</fullName>
    </submittedName>
</protein>